<evidence type="ECO:0000313" key="5">
    <source>
        <dbReference type="Proteomes" id="UP001652660"/>
    </source>
</evidence>
<feature type="region of interest" description="Disordered" evidence="4">
    <location>
        <begin position="1"/>
        <end position="21"/>
    </location>
</feature>
<dbReference type="Gene3D" id="1.25.40.10">
    <property type="entry name" value="Tetratricopeptide repeat domain"/>
    <property type="match status" value="2"/>
</dbReference>
<sequence>MDTTEKLEACQRKKSNGNAPFKAGRFELASKKYGKEFPDTKLPSKSPSRNSNNPKSWQQFLEVDPCSVEALFRRSQAYLRTSDLEKAEGDIMRALAIDPNNREVRLDYQELKGKKRQYIRHEG</sequence>
<feature type="compositionally biased region" description="Low complexity" evidence="4">
    <location>
        <begin position="41"/>
        <end position="56"/>
    </location>
</feature>
<keyword evidence="2 3" id="KW-0802">TPR repeat</keyword>
<dbReference type="PANTHER" id="PTHR11242:SF16">
    <property type="entry name" value="ISOMERASE, PUTATIVE-RELATED"/>
    <property type="match status" value="1"/>
</dbReference>
<keyword evidence="5" id="KW-1185">Reference proteome</keyword>
<organism evidence="5 6">
    <name type="scientific">Coffea arabica</name>
    <name type="common">Arabian coffee</name>
    <dbReference type="NCBI Taxonomy" id="13443"/>
    <lineage>
        <taxon>Eukaryota</taxon>
        <taxon>Viridiplantae</taxon>
        <taxon>Streptophyta</taxon>
        <taxon>Embryophyta</taxon>
        <taxon>Tracheophyta</taxon>
        <taxon>Spermatophyta</taxon>
        <taxon>Magnoliopsida</taxon>
        <taxon>eudicotyledons</taxon>
        <taxon>Gunneridae</taxon>
        <taxon>Pentapetalae</taxon>
        <taxon>asterids</taxon>
        <taxon>lamiids</taxon>
        <taxon>Gentianales</taxon>
        <taxon>Rubiaceae</taxon>
        <taxon>Ixoroideae</taxon>
        <taxon>Gardenieae complex</taxon>
        <taxon>Bertiereae - Coffeeae clade</taxon>
        <taxon>Coffeeae</taxon>
        <taxon>Coffea</taxon>
    </lineage>
</organism>
<feature type="region of interest" description="Disordered" evidence="4">
    <location>
        <begin position="36"/>
        <end position="56"/>
    </location>
</feature>
<dbReference type="SUPFAM" id="SSF48452">
    <property type="entry name" value="TPR-like"/>
    <property type="match status" value="1"/>
</dbReference>
<dbReference type="Pfam" id="PF07719">
    <property type="entry name" value="TPR_2"/>
    <property type="match status" value="1"/>
</dbReference>
<evidence type="ECO:0000256" key="4">
    <source>
        <dbReference type="SAM" id="MobiDB-lite"/>
    </source>
</evidence>
<protein>
    <submittedName>
        <fullName evidence="6">Peptidyl-prolyl cis-trans isomerase FKBP62-like</fullName>
    </submittedName>
</protein>
<dbReference type="GeneID" id="140008693"/>
<dbReference type="InterPro" id="IPR019734">
    <property type="entry name" value="TPR_rpt"/>
</dbReference>
<dbReference type="InterPro" id="IPR039663">
    <property type="entry name" value="AIP/AIPL1/TTC9"/>
</dbReference>
<feature type="compositionally biased region" description="Basic and acidic residues" evidence="4">
    <location>
        <begin position="1"/>
        <end position="11"/>
    </location>
</feature>
<name>A0ABM4UQU2_COFAR</name>
<dbReference type="RefSeq" id="XP_071909649.1">
    <property type="nucleotide sequence ID" value="XM_072053548.1"/>
</dbReference>
<dbReference type="InterPro" id="IPR013105">
    <property type="entry name" value="TPR_2"/>
</dbReference>
<keyword evidence="1" id="KW-0677">Repeat</keyword>
<dbReference type="SMART" id="SM00028">
    <property type="entry name" value="TPR"/>
    <property type="match status" value="1"/>
</dbReference>
<evidence type="ECO:0000313" key="6">
    <source>
        <dbReference type="RefSeq" id="XP_071909649.1"/>
    </source>
</evidence>
<reference evidence="6" key="1">
    <citation type="submission" date="2025-08" db="UniProtKB">
        <authorList>
            <consortium name="RefSeq"/>
        </authorList>
    </citation>
    <scope>IDENTIFICATION</scope>
    <source>
        <tissue evidence="6">Leaves</tissue>
    </source>
</reference>
<dbReference type="PANTHER" id="PTHR11242">
    <property type="entry name" value="ARYL HYDROCARBON RECEPTOR INTERACTING PROTEIN RELATED"/>
    <property type="match status" value="1"/>
</dbReference>
<evidence type="ECO:0000256" key="2">
    <source>
        <dbReference type="ARBA" id="ARBA00022803"/>
    </source>
</evidence>
<dbReference type="Proteomes" id="UP001652660">
    <property type="component" value="Chromosome 6c"/>
</dbReference>
<evidence type="ECO:0000256" key="3">
    <source>
        <dbReference type="PROSITE-ProRule" id="PRU00339"/>
    </source>
</evidence>
<accession>A0ABM4UQU2</accession>
<dbReference type="PROSITE" id="PS50005">
    <property type="entry name" value="TPR"/>
    <property type="match status" value="1"/>
</dbReference>
<feature type="repeat" description="TPR" evidence="3">
    <location>
        <begin position="68"/>
        <end position="101"/>
    </location>
</feature>
<evidence type="ECO:0000256" key="1">
    <source>
        <dbReference type="ARBA" id="ARBA00022737"/>
    </source>
</evidence>
<dbReference type="InterPro" id="IPR011990">
    <property type="entry name" value="TPR-like_helical_dom_sf"/>
</dbReference>
<gene>
    <name evidence="6" type="primary">LOC140008693</name>
</gene>
<proteinExistence type="predicted"/>